<reference evidence="1 2" key="1">
    <citation type="submission" date="2024-03" db="EMBL/GenBank/DDBJ databases">
        <title>Human intestinal bacterial collection.</title>
        <authorList>
            <person name="Pauvert C."/>
            <person name="Hitch T.C.A."/>
            <person name="Clavel T."/>
        </authorList>
    </citation>
    <scope>NUCLEOTIDE SEQUENCE [LARGE SCALE GENOMIC DNA]</scope>
    <source>
        <strain evidence="1 2">CLA-SR-H024</strain>
    </source>
</reference>
<evidence type="ECO:0000313" key="1">
    <source>
        <dbReference type="EMBL" id="MEQ2467738.1"/>
    </source>
</evidence>
<dbReference type="Proteomes" id="UP001465426">
    <property type="component" value="Unassembled WGS sequence"/>
</dbReference>
<sequence length="108" mass="12297">MKAAKTIGVLLLGILLLTFTLPSLKYMLFKEYDVVKGECVIDIDSSGRSAEAIFKMLDTDEIFTFDDIPKLDAYGKKVPYSCAMTVTKDHKWEIGYKIYDIDTKMRLV</sequence>
<organism evidence="1 2">
    <name type="scientific">Niallia hominis</name>
    <dbReference type="NCBI Taxonomy" id="3133173"/>
    <lineage>
        <taxon>Bacteria</taxon>
        <taxon>Bacillati</taxon>
        <taxon>Bacillota</taxon>
        <taxon>Bacilli</taxon>
        <taxon>Bacillales</taxon>
        <taxon>Bacillaceae</taxon>
        <taxon>Niallia</taxon>
    </lineage>
</organism>
<comment type="caution">
    <text evidence="1">The sequence shown here is derived from an EMBL/GenBank/DDBJ whole genome shotgun (WGS) entry which is preliminary data.</text>
</comment>
<dbReference type="EMBL" id="JBBMFN010000063">
    <property type="protein sequence ID" value="MEQ2467738.1"/>
    <property type="molecule type" value="Genomic_DNA"/>
</dbReference>
<keyword evidence="2" id="KW-1185">Reference proteome</keyword>
<protein>
    <submittedName>
        <fullName evidence="1">Uncharacterized protein</fullName>
    </submittedName>
</protein>
<proteinExistence type="predicted"/>
<accession>A0ABV1F587</accession>
<evidence type="ECO:0000313" key="2">
    <source>
        <dbReference type="Proteomes" id="UP001465426"/>
    </source>
</evidence>
<dbReference type="RefSeq" id="WP_349205206.1">
    <property type="nucleotide sequence ID" value="NZ_JBBMFN010000063.1"/>
</dbReference>
<name>A0ABV1F587_9BACI</name>
<gene>
    <name evidence="1" type="ORF">WMO63_18940</name>
</gene>